<comment type="function">
    <text evidence="6">Involved in the assembly of lipopolysaccharide (LPS). Required for the translocation of LPS from the inner membrane to the outer membrane. Facilitates the transfer of LPS from the inner membrane to the periplasmic protein LptA. Could be a docking site for LptA.</text>
</comment>
<protein>
    <recommendedName>
        <fullName evidence="6 7">Lipopolysaccharide export system protein LptC</fullName>
    </recommendedName>
</protein>
<comment type="similarity">
    <text evidence="6 7">Belongs to the LptC family.</text>
</comment>
<evidence type="ECO:0000256" key="1">
    <source>
        <dbReference type="ARBA" id="ARBA00022475"/>
    </source>
</evidence>
<keyword evidence="5 6" id="KW-0472">Membrane</keyword>
<dbReference type="GO" id="GO:0030288">
    <property type="term" value="C:outer membrane-bounded periplasmic space"/>
    <property type="evidence" value="ECO:0007669"/>
    <property type="project" value="TreeGrafter"/>
</dbReference>
<keyword evidence="2 6" id="KW-0997">Cell inner membrane</keyword>
<reference evidence="8 9" key="1">
    <citation type="journal article" date="2018" name="Front. Microbiol.">
        <title>Phylogeny of Vibrio vulnificus from the Analysis of the Core-Genome: Implications for Intra-Species Taxonomy.</title>
        <authorList>
            <person name="Roig F.J."/>
            <person name="Gonzalez-Candelas F."/>
            <person name="Sanjuan E."/>
            <person name="Fouz B."/>
            <person name="Feil E.J."/>
            <person name="Llorens C."/>
            <person name="Baker-Austin C."/>
            <person name="Oliver J.D."/>
            <person name="Danin-Poleg Y."/>
            <person name="Gibas C.J."/>
            <person name="Kashi Y."/>
            <person name="Gulig P.A."/>
            <person name="Morrison S.S."/>
            <person name="Amaro C."/>
        </authorList>
    </citation>
    <scope>NUCLEOTIDE SEQUENCE [LARGE SCALE GENOMIC DNA]</scope>
    <source>
        <strain evidence="8 9">CECT4608</strain>
    </source>
</reference>
<dbReference type="NCBIfam" id="TIGR04409">
    <property type="entry name" value="LptC_YrbK"/>
    <property type="match status" value="1"/>
</dbReference>
<dbReference type="GO" id="GO:0043165">
    <property type="term" value="P:Gram-negative-bacterium-type cell outer membrane assembly"/>
    <property type="evidence" value="ECO:0007669"/>
    <property type="project" value="UniProtKB-UniRule"/>
</dbReference>
<evidence type="ECO:0000256" key="2">
    <source>
        <dbReference type="ARBA" id="ARBA00022519"/>
    </source>
</evidence>
<gene>
    <name evidence="6 8" type="primary">lptC</name>
    <name evidence="8" type="ORF">CRN52_06085</name>
</gene>
<keyword evidence="1 6" id="KW-1003">Cell membrane</keyword>
<comment type="subunit">
    <text evidence="6">Component of the lipopolysaccharide transport and assembly complex. Interacts with LptA and the LptBFG transporter complex.</text>
</comment>
<comment type="function">
    <text evidence="7">Required for the translocation of lipopolysaccharide (LPS) from the inner membrane to the outer membrane.</text>
</comment>
<comment type="caution">
    <text evidence="8">The sequence shown here is derived from an EMBL/GenBank/DDBJ whole genome shotgun (WGS) entry which is preliminary data.</text>
</comment>
<dbReference type="Pfam" id="PF06835">
    <property type="entry name" value="LptC"/>
    <property type="match status" value="1"/>
</dbReference>
<dbReference type="PIRSF" id="PIRSF028513">
    <property type="entry name" value="LptC"/>
    <property type="match status" value="1"/>
</dbReference>
<keyword evidence="4 6" id="KW-1133">Transmembrane helix</keyword>
<dbReference type="AlphaFoldDB" id="A0A2S3R5R4"/>
<accession>A0A2S3R5R4</accession>
<feature type="transmembrane region" description="Helical" evidence="6">
    <location>
        <begin position="6"/>
        <end position="23"/>
    </location>
</feature>
<sequence>MSFSRLIYLLLFFVVSWSCYYLYGQREAQSVQVAPNLELPMFSGESLNNISYNSDGIRSHQISSSHLDHYAKSGDTVFENPSLVIYRDGDTIEWKITARRAILSENNVLALSDHVRMQNLLLGANFEALETEKLTVNLSSRDFHTDQHVLMIGPKFETTGEAMSGNLKTNTATLYNHVQGRYEIFTP</sequence>
<dbReference type="PANTHER" id="PTHR37481:SF1">
    <property type="entry name" value="LIPOPOLYSACCHARIDE EXPORT SYSTEM PROTEIN LPTC"/>
    <property type="match status" value="1"/>
</dbReference>
<evidence type="ECO:0000313" key="9">
    <source>
        <dbReference type="Proteomes" id="UP000237466"/>
    </source>
</evidence>
<proteinExistence type="inferred from homology"/>
<organism evidence="8 9">
    <name type="scientific">Vibrio vulnificus</name>
    <dbReference type="NCBI Taxonomy" id="672"/>
    <lineage>
        <taxon>Bacteria</taxon>
        <taxon>Pseudomonadati</taxon>
        <taxon>Pseudomonadota</taxon>
        <taxon>Gammaproteobacteria</taxon>
        <taxon>Vibrionales</taxon>
        <taxon>Vibrionaceae</taxon>
        <taxon>Vibrio</taxon>
    </lineage>
</organism>
<dbReference type="Gene3D" id="2.60.450.10">
    <property type="entry name" value="Lipopolysaccharide (LPS) transport protein A like domain"/>
    <property type="match status" value="1"/>
</dbReference>
<evidence type="ECO:0000313" key="8">
    <source>
        <dbReference type="EMBL" id="POB49033.1"/>
    </source>
</evidence>
<dbReference type="EMBL" id="PDGH01000054">
    <property type="protein sequence ID" value="POB49033.1"/>
    <property type="molecule type" value="Genomic_DNA"/>
</dbReference>
<keyword evidence="3 6" id="KW-0812">Transmembrane</keyword>
<dbReference type="GO" id="GO:0015221">
    <property type="term" value="F:lipopolysaccharide transmembrane transporter activity"/>
    <property type="evidence" value="ECO:0007669"/>
    <property type="project" value="InterPro"/>
</dbReference>
<dbReference type="GO" id="GO:0005886">
    <property type="term" value="C:plasma membrane"/>
    <property type="evidence" value="ECO:0007669"/>
    <property type="project" value="UniProtKB-SubCell"/>
</dbReference>
<dbReference type="GO" id="GO:0017089">
    <property type="term" value="F:glycolipid transfer activity"/>
    <property type="evidence" value="ECO:0007669"/>
    <property type="project" value="TreeGrafter"/>
</dbReference>
<dbReference type="InterPro" id="IPR026265">
    <property type="entry name" value="LptC"/>
</dbReference>
<evidence type="ECO:0000256" key="6">
    <source>
        <dbReference type="HAMAP-Rule" id="MF_01915"/>
    </source>
</evidence>
<evidence type="ECO:0000256" key="4">
    <source>
        <dbReference type="ARBA" id="ARBA00022989"/>
    </source>
</evidence>
<name>A0A2S3R5R4_VIBVL</name>
<evidence type="ECO:0000256" key="5">
    <source>
        <dbReference type="ARBA" id="ARBA00023136"/>
    </source>
</evidence>
<dbReference type="PANTHER" id="PTHR37481">
    <property type="entry name" value="LIPOPOLYSACCHARIDE EXPORT SYSTEM PROTEIN LPTC"/>
    <property type="match status" value="1"/>
</dbReference>
<dbReference type="RefSeq" id="WP_072612124.1">
    <property type="nucleotide sequence ID" value="NZ_JASMUA010000006.1"/>
</dbReference>
<dbReference type="InterPro" id="IPR052363">
    <property type="entry name" value="LPS_export_LptC"/>
</dbReference>
<comment type="subcellular location">
    <subcellularLocation>
        <location evidence="6">Cell inner membrane</location>
        <topology evidence="6">Single-pass membrane protein</topology>
    </subcellularLocation>
</comment>
<dbReference type="HAMAP" id="MF_01915">
    <property type="entry name" value="LPS_assembly_LptC"/>
    <property type="match status" value="1"/>
</dbReference>
<dbReference type="Proteomes" id="UP000237466">
    <property type="component" value="Unassembled WGS sequence"/>
</dbReference>
<dbReference type="InterPro" id="IPR010664">
    <property type="entry name" value="LipoPS_assembly_LptC-rel"/>
</dbReference>
<evidence type="ECO:0000256" key="7">
    <source>
        <dbReference type="PIRNR" id="PIRNR028513"/>
    </source>
</evidence>
<evidence type="ECO:0000256" key="3">
    <source>
        <dbReference type="ARBA" id="ARBA00022692"/>
    </source>
</evidence>